<protein>
    <submittedName>
        <fullName evidence="2">Uncharacterized protein</fullName>
    </submittedName>
</protein>
<accession>A0AA96X442</accession>
<sequence>MKLSELLVGDAVVISGFVDYGTNRERLGEITKVLSDSLEVQESGSIYRFSKKSGEQKQPNISGQWATFGVLKISVPTLEQMQTLPGYKGNSKATAIRQANEQMIENFLNAAREFLDQDSPAFPERLERLQAALDNLPQHEPLTESYSDTITRLEIENRDLKNKLDSIQAILNK</sequence>
<proteinExistence type="predicted"/>
<name>A0AA96X442_LEPBY</name>
<organism evidence="2">
    <name type="scientific">Leptolyngbya boryana CZ1</name>
    <dbReference type="NCBI Taxonomy" id="3060204"/>
    <lineage>
        <taxon>Bacteria</taxon>
        <taxon>Bacillati</taxon>
        <taxon>Cyanobacteriota</taxon>
        <taxon>Cyanophyceae</taxon>
        <taxon>Leptolyngbyales</taxon>
        <taxon>Leptolyngbyaceae</taxon>
        <taxon>Leptolyngbya group</taxon>
        <taxon>Leptolyngbya</taxon>
    </lineage>
</organism>
<keyword evidence="1" id="KW-0175">Coiled coil</keyword>
<gene>
    <name evidence="2" type="ORF">Q2T42_25620</name>
</gene>
<reference evidence="2" key="1">
    <citation type="journal article" date="2023" name="Plants (Basel)">
        <title>Genomic Analysis of Leptolyngbya boryana CZ1 Reveals Efficient Carbon Fixation Modules.</title>
        <authorList>
            <person name="Bai X."/>
            <person name="Wang H."/>
            <person name="Cheng W."/>
            <person name="Wang J."/>
            <person name="Ma M."/>
            <person name="Hu H."/>
            <person name="Song Z."/>
            <person name="Ma H."/>
            <person name="Fan Y."/>
            <person name="Du C."/>
            <person name="Xu J."/>
        </authorList>
    </citation>
    <scope>NUCLEOTIDE SEQUENCE</scope>
    <source>
        <strain evidence="2">CZ1</strain>
    </source>
</reference>
<dbReference type="RefSeq" id="WP_316426903.1">
    <property type="nucleotide sequence ID" value="NZ_CP130144.1"/>
</dbReference>
<evidence type="ECO:0000313" key="2">
    <source>
        <dbReference type="EMBL" id="WNZ45170.1"/>
    </source>
</evidence>
<evidence type="ECO:0000256" key="1">
    <source>
        <dbReference type="SAM" id="Coils"/>
    </source>
</evidence>
<feature type="coiled-coil region" evidence="1">
    <location>
        <begin position="143"/>
        <end position="170"/>
    </location>
</feature>
<reference evidence="2" key="2">
    <citation type="submission" date="2023-07" db="EMBL/GenBank/DDBJ databases">
        <authorList>
            <person name="Bai X.-H."/>
            <person name="Wang H.-H."/>
            <person name="Wang J."/>
            <person name="Ma M.-Y."/>
            <person name="Hu H.-H."/>
            <person name="Song Z.-L."/>
            <person name="Ma H.-G."/>
            <person name="Fan Y."/>
            <person name="Du C.-Y."/>
            <person name="Xu J.-C."/>
        </authorList>
    </citation>
    <scope>NUCLEOTIDE SEQUENCE</scope>
    <source>
        <strain evidence="2">CZ1</strain>
    </source>
</reference>
<dbReference type="AlphaFoldDB" id="A0AA96X442"/>
<dbReference type="EMBL" id="CP130144">
    <property type="protein sequence ID" value="WNZ45170.1"/>
    <property type="molecule type" value="Genomic_DNA"/>
</dbReference>